<protein>
    <submittedName>
        <fullName evidence="2">Uncharacterized protein</fullName>
    </submittedName>
</protein>
<dbReference type="Pfam" id="PF05097">
    <property type="entry name" value="DUF688"/>
    <property type="match status" value="1"/>
</dbReference>
<feature type="region of interest" description="Disordered" evidence="1">
    <location>
        <begin position="339"/>
        <end position="362"/>
    </location>
</feature>
<feature type="region of interest" description="Disordered" evidence="1">
    <location>
        <begin position="1"/>
        <end position="94"/>
    </location>
</feature>
<feature type="compositionally biased region" description="Polar residues" evidence="1">
    <location>
        <begin position="198"/>
        <end position="207"/>
    </location>
</feature>
<feature type="compositionally biased region" description="Basic and acidic residues" evidence="1">
    <location>
        <begin position="299"/>
        <end position="309"/>
    </location>
</feature>
<feature type="compositionally biased region" description="Polar residues" evidence="1">
    <location>
        <begin position="128"/>
        <end position="137"/>
    </location>
</feature>
<gene>
    <name evidence="2" type="ORF">GUJ93_ZPchr0007g4397</name>
</gene>
<reference evidence="2" key="1">
    <citation type="journal article" date="2021" name="bioRxiv">
        <title>Whole Genome Assembly and Annotation of Northern Wild Rice, Zizania palustris L., Supports a Whole Genome Duplication in the Zizania Genus.</title>
        <authorList>
            <person name="Haas M."/>
            <person name="Kono T."/>
            <person name="Macchietto M."/>
            <person name="Millas R."/>
            <person name="McGilp L."/>
            <person name="Shao M."/>
            <person name="Duquette J."/>
            <person name="Hirsch C.N."/>
            <person name="Kimball J."/>
        </authorList>
    </citation>
    <scope>NUCLEOTIDE SEQUENCE</scope>
    <source>
        <tissue evidence="2">Fresh leaf tissue</tissue>
    </source>
</reference>
<evidence type="ECO:0000256" key="1">
    <source>
        <dbReference type="SAM" id="MobiDB-lite"/>
    </source>
</evidence>
<reference evidence="2" key="2">
    <citation type="submission" date="2021-02" db="EMBL/GenBank/DDBJ databases">
        <authorList>
            <person name="Kimball J.A."/>
            <person name="Haas M.W."/>
            <person name="Macchietto M."/>
            <person name="Kono T."/>
            <person name="Duquette J."/>
            <person name="Shao M."/>
        </authorList>
    </citation>
    <scope>NUCLEOTIDE SEQUENCE</scope>
    <source>
        <tissue evidence="2">Fresh leaf tissue</tissue>
    </source>
</reference>
<dbReference type="Proteomes" id="UP000729402">
    <property type="component" value="Unassembled WGS sequence"/>
</dbReference>
<evidence type="ECO:0000313" key="3">
    <source>
        <dbReference type="Proteomes" id="UP000729402"/>
    </source>
</evidence>
<dbReference type="PANTHER" id="PTHR35829">
    <property type="entry name" value="OS05G0470900 PROTEIN"/>
    <property type="match status" value="1"/>
</dbReference>
<feature type="region of interest" description="Disordered" evidence="1">
    <location>
        <begin position="283"/>
        <end position="309"/>
    </location>
</feature>
<name>A0A8J5SQW7_ZIZPA</name>
<dbReference type="EMBL" id="JAAALK010000282">
    <property type="protein sequence ID" value="KAG8078373.1"/>
    <property type="molecule type" value="Genomic_DNA"/>
</dbReference>
<feature type="region of interest" description="Disordered" evidence="1">
    <location>
        <begin position="109"/>
        <end position="137"/>
    </location>
</feature>
<feature type="region of interest" description="Disordered" evidence="1">
    <location>
        <begin position="158"/>
        <end position="211"/>
    </location>
</feature>
<evidence type="ECO:0000313" key="2">
    <source>
        <dbReference type="EMBL" id="KAG8078373.1"/>
    </source>
</evidence>
<dbReference type="OrthoDB" id="767768at2759"/>
<accession>A0A8J5SQW7</accession>
<dbReference type="AlphaFoldDB" id="A0A8J5SQW7"/>
<organism evidence="2 3">
    <name type="scientific">Zizania palustris</name>
    <name type="common">Northern wild rice</name>
    <dbReference type="NCBI Taxonomy" id="103762"/>
    <lineage>
        <taxon>Eukaryota</taxon>
        <taxon>Viridiplantae</taxon>
        <taxon>Streptophyta</taxon>
        <taxon>Embryophyta</taxon>
        <taxon>Tracheophyta</taxon>
        <taxon>Spermatophyta</taxon>
        <taxon>Magnoliopsida</taxon>
        <taxon>Liliopsida</taxon>
        <taxon>Poales</taxon>
        <taxon>Poaceae</taxon>
        <taxon>BOP clade</taxon>
        <taxon>Oryzoideae</taxon>
        <taxon>Oryzeae</taxon>
        <taxon>Zizaniinae</taxon>
        <taxon>Zizania</taxon>
    </lineage>
</organism>
<keyword evidence="3" id="KW-1185">Reference proteome</keyword>
<proteinExistence type="predicted"/>
<dbReference type="PANTHER" id="PTHR35829:SF2">
    <property type="entry name" value="OS01G0829600 PROTEIN"/>
    <property type="match status" value="1"/>
</dbReference>
<dbReference type="InterPro" id="IPR007789">
    <property type="entry name" value="DUF688"/>
</dbReference>
<comment type="caution">
    <text evidence="2">The sequence shown here is derived from an EMBL/GenBank/DDBJ whole genome shotgun (WGS) entry which is preliminary data.</text>
</comment>
<sequence length="378" mass="40962">MPLDIVTRRPKGGLCENGAGGEQLPQLLDSPLPTPRRSCASVDAASVRCRRDASPLRTHVPFSWESSPGVPKRSSACAPHKEREMPPPKPPPGRWPPCPARNWCYGNSSDGSSDDDTSFSDALDRISSPDQRTSSFDRITSKRFEDIFLGRATSFVNDRSSHHEAPGASIIPSSSTTGRRPKHWQRLSTRRDHGGQLPTAQQSNGNPVQAPLLPRINISGRADQMSPRACGLMVFFPWSAKPAACMSRSPAAVQHASSPLASASNPSPSHSCRFATLRDAMQEENKAAGSGASQNPPRPRGEKRSRDECQVSRGWGVSSLFDASKKYCTDARKALSRLSIGLGDRADSSGSSRVDSRSEYSTMPAMATKLTQLKTNRK</sequence>